<evidence type="ECO:0000313" key="11">
    <source>
        <dbReference type="EMBL" id="KPM47925.1"/>
    </source>
</evidence>
<feature type="binding site" evidence="9">
    <location>
        <begin position="39"/>
        <end position="40"/>
    </location>
    <ligand>
        <name>substrate</name>
    </ligand>
</feature>
<keyword evidence="4 9" id="KW-0808">Transferase</keyword>
<dbReference type="EC" id="2.7.2.8" evidence="9"/>
<evidence type="ECO:0000256" key="1">
    <source>
        <dbReference type="ARBA" id="ARBA00004828"/>
    </source>
</evidence>
<feature type="site" description="Transition state stabilizer" evidence="9">
    <location>
        <position position="222"/>
    </location>
</feature>
<comment type="caution">
    <text evidence="11">The sequence shown here is derived from an EMBL/GenBank/DDBJ whole genome shotgun (WGS) entry which is preliminary data.</text>
</comment>
<feature type="binding site" evidence="9">
    <location>
        <position position="156"/>
    </location>
    <ligand>
        <name>substrate</name>
    </ligand>
</feature>
<reference evidence="11 12" key="1">
    <citation type="submission" date="2015-07" db="EMBL/GenBank/DDBJ databases">
        <title>The draft genome sequence of Leadbetterella sp. JN14-9.</title>
        <authorList>
            <person name="Liu Y."/>
            <person name="Du J."/>
            <person name="Shao Z."/>
        </authorList>
    </citation>
    <scope>NUCLEOTIDE SEQUENCE [LARGE SCALE GENOMIC DNA]</scope>
    <source>
        <strain evidence="11 12">JN14-9</strain>
    </source>
</reference>
<keyword evidence="2 9" id="KW-0055">Arginine biosynthesis</keyword>
<organism evidence="11 12">
    <name type="scientific">Jiulongibacter sediminis</name>
    <dbReference type="NCBI Taxonomy" id="1605367"/>
    <lineage>
        <taxon>Bacteria</taxon>
        <taxon>Pseudomonadati</taxon>
        <taxon>Bacteroidota</taxon>
        <taxon>Cytophagia</taxon>
        <taxon>Cytophagales</taxon>
        <taxon>Leadbetterellaceae</taxon>
        <taxon>Jiulongibacter</taxon>
    </lineage>
</organism>
<dbReference type="OrthoDB" id="9803155at2"/>
<dbReference type="GO" id="GO:0005524">
    <property type="term" value="F:ATP binding"/>
    <property type="evidence" value="ECO:0007669"/>
    <property type="project" value="UniProtKB-UniRule"/>
</dbReference>
<keyword evidence="5 9" id="KW-0547">Nucleotide-binding</keyword>
<dbReference type="NCBIfam" id="TIGR00761">
    <property type="entry name" value="argB"/>
    <property type="match status" value="1"/>
</dbReference>
<comment type="similarity">
    <text evidence="9">Belongs to the acetylglutamate kinase family. ArgB subfamily.</text>
</comment>
<dbReference type="GO" id="GO:0003991">
    <property type="term" value="F:acetylglutamate kinase activity"/>
    <property type="evidence" value="ECO:0007669"/>
    <property type="project" value="UniProtKB-UniRule"/>
</dbReference>
<evidence type="ECO:0000256" key="4">
    <source>
        <dbReference type="ARBA" id="ARBA00022679"/>
    </source>
</evidence>
<evidence type="ECO:0000313" key="12">
    <source>
        <dbReference type="Proteomes" id="UP000050454"/>
    </source>
</evidence>
<feature type="domain" description="Aspartate/glutamate/uridylate kinase" evidence="10">
    <location>
        <begin position="4"/>
        <end position="240"/>
    </location>
</feature>
<dbReference type="AlphaFoldDB" id="A0A0P7C426"/>
<feature type="binding site" evidence="9">
    <location>
        <position position="61"/>
    </location>
    <ligand>
        <name>substrate</name>
    </ligand>
</feature>
<proteinExistence type="inferred from homology"/>
<comment type="catalytic activity">
    <reaction evidence="8 9">
        <text>N-acetyl-L-glutamate + ATP = N-acetyl-L-glutamyl 5-phosphate + ADP</text>
        <dbReference type="Rhea" id="RHEA:14629"/>
        <dbReference type="ChEBI" id="CHEBI:30616"/>
        <dbReference type="ChEBI" id="CHEBI:44337"/>
        <dbReference type="ChEBI" id="CHEBI:57936"/>
        <dbReference type="ChEBI" id="CHEBI:456216"/>
        <dbReference type="EC" id="2.7.2.8"/>
    </reaction>
</comment>
<dbReference type="GO" id="GO:0005737">
    <property type="term" value="C:cytoplasm"/>
    <property type="evidence" value="ECO:0007669"/>
    <property type="project" value="UniProtKB-SubCell"/>
</dbReference>
<comment type="pathway">
    <text evidence="1 9">Amino-acid biosynthesis; L-arginine biosynthesis; N(2)-acetyl-L-ornithine from L-glutamate: step 2/4.</text>
</comment>
<dbReference type="Pfam" id="PF00696">
    <property type="entry name" value="AA_kinase"/>
    <property type="match status" value="1"/>
</dbReference>
<evidence type="ECO:0000256" key="6">
    <source>
        <dbReference type="ARBA" id="ARBA00022777"/>
    </source>
</evidence>
<keyword evidence="12" id="KW-1185">Reference proteome</keyword>
<keyword evidence="6 9" id="KW-0418">Kinase</keyword>
<dbReference type="HAMAP" id="MF_00082">
    <property type="entry name" value="ArgB"/>
    <property type="match status" value="1"/>
</dbReference>
<dbReference type="Gene3D" id="3.40.1160.10">
    <property type="entry name" value="Acetylglutamate kinase-like"/>
    <property type="match status" value="1"/>
</dbReference>
<dbReference type="InterPro" id="IPR037528">
    <property type="entry name" value="ArgB"/>
</dbReference>
<keyword evidence="7 9" id="KW-0067">ATP-binding</keyword>
<dbReference type="UniPathway" id="UPA00068">
    <property type="reaction ID" value="UER00107"/>
</dbReference>
<dbReference type="CDD" id="cd04238">
    <property type="entry name" value="AAK_NAGK-like"/>
    <property type="match status" value="1"/>
</dbReference>
<protein>
    <recommendedName>
        <fullName evidence="9">Acetylglutamate kinase</fullName>
        <ecNumber evidence="9">2.7.2.8</ecNumber>
    </recommendedName>
    <alternativeName>
        <fullName evidence="9">N-acetyl-L-glutamate 5-phosphotransferase</fullName>
    </alternativeName>
    <alternativeName>
        <fullName evidence="9">NAG kinase</fullName>
        <shortName evidence="9">NAGK</shortName>
    </alternativeName>
</protein>
<dbReference type="InterPro" id="IPR001048">
    <property type="entry name" value="Asp/Glu/Uridylate_kinase"/>
</dbReference>
<keyword evidence="9" id="KW-0963">Cytoplasm</keyword>
<name>A0A0P7C426_9BACT</name>
<dbReference type="SUPFAM" id="SSF53633">
    <property type="entry name" value="Carbamate kinase-like"/>
    <property type="match status" value="1"/>
</dbReference>
<evidence type="ECO:0000259" key="10">
    <source>
        <dbReference type="Pfam" id="PF00696"/>
    </source>
</evidence>
<evidence type="ECO:0000256" key="5">
    <source>
        <dbReference type="ARBA" id="ARBA00022741"/>
    </source>
</evidence>
<dbReference type="InterPro" id="IPR036393">
    <property type="entry name" value="AceGlu_kinase-like_sf"/>
</dbReference>
<evidence type="ECO:0000256" key="8">
    <source>
        <dbReference type="ARBA" id="ARBA00048141"/>
    </source>
</evidence>
<comment type="subcellular location">
    <subcellularLocation>
        <location evidence="9">Cytoplasm</location>
    </subcellularLocation>
</comment>
<evidence type="ECO:0000256" key="3">
    <source>
        <dbReference type="ARBA" id="ARBA00022605"/>
    </source>
</evidence>
<dbReference type="RefSeq" id="WP_055148485.1">
    <property type="nucleotide sequence ID" value="NZ_JXSZ01000009.1"/>
</dbReference>
<dbReference type="Proteomes" id="UP000050454">
    <property type="component" value="Unassembled WGS sequence"/>
</dbReference>
<dbReference type="PATRIC" id="fig|1605367.3.peg.3784"/>
<comment type="function">
    <text evidence="9">Catalyzes the ATP-dependent phosphorylation of N-acetyl-L-glutamate.</text>
</comment>
<feature type="site" description="Transition state stabilizer" evidence="9">
    <location>
        <position position="7"/>
    </location>
</feature>
<keyword evidence="3 9" id="KW-0028">Amino-acid biosynthesis</keyword>
<sequence length="261" mass="28053">MTVNVIKIGGNVIDNEAKLQKFIKNFSSLKDRKILVHGGGKIATKIAADLHIETKMVDGRRITDEPMREVVTMVYGGKVNKHVVSALQQNGCNAIGLSGADAGVILAQKRPVKEIDYGFVGDIKSVNAGFIESLLNQNITPVFAPLSFDPEHGMLNTNADTQASEVARALSENHEVNLIYCFEKKGVLLNADDDDSVIPKLNPENYEKYKADGVIYAGMIPKLDNAFAAVAAGVNKVIICEADQLQLAVETGEAGTAISLT</sequence>
<dbReference type="EMBL" id="LGTQ01000009">
    <property type="protein sequence ID" value="KPM47925.1"/>
    <property type="molecule type" value="Genomic_DNA"/>
</dbReference>
<accession>A0A0P7C426</accession>
<dbReference type="STRING" id="1605367.AFM12_11910"/>
<evidence type="ECO:0000256" key="7">
    <source>
        <dbReference type="ARBA" id="ARBA00022840"/>
    </source>
</evidence>
<evidence type="ECO:0000256" key="2">
    <source>
        <dbReference type="ARBA" id="ARBA00022571"/>
    </source>
</evidence>
<dbReference type="PANTHER" id="PTHR23342">
    <property type="entry name" value="N-ACETYLGLUTAMATE SYNTHASE"/>
    <property type="match status" value="1"/>
</dbReference>
<dbReference type="PANTHER" id="PTHR23342:SF0">
    <property type="entry name" value="N-ACETYLGLUTAMATE SYNTHASE, MITOCHONDRIAL"/>
    <property type="match status" value="1"/>
</dbReference>
<evidence type="ECO:0000256" key="9">
    <source>
        <dbReference type="HAMAP-Rule" id="MF_00082"/>
    </source>
</evidence>
<dbReference type="PIRSF" id="PIRSF000728">
    <property type="entry name" value="NAGK"/>
    <property type="match status" value="1"/>
</dbReference>
<dbReference type="GO" id="GO:0042450">
    <property type="term" value="P:L-arginine biosynthetic process via ornithine"/>
    <property type="evidence" value="ECO:0007669"/>
    <property type="project" value="UniProtKB-UniRule"/>
</dbReference>
<dbReference type="InterPro" id="IPR004662">
    <property type="entry name" value="AcgluKinase_fam"/>
</dbReference>
<gene>
    <name evidence="9" type="primary">argB</name>
    <name evidence="11" type="ORF">AFM12_11910</name>
</gene>